<gene>
    <name evidence="1" type="ORF">LTRI10_LOCUS24372</name>
</gene>
<name>A0AAV2EBL3_9ROSI</name>
<dbReference type="AlphaFoldDB" id="A0AAV2EBL3"/>
<protein>
    <submittedName>
        <fullName evidence="1">Uncharacterized protein</fullName>
    </submittedName>
</protein>
<proteinExistence type="predicted"/>
<keyword evidence="2" id="KW-1185">Reference proteome</keyword>
<sequence>MHGGLGFRDFNSHNRALLSKQSWLFLVLDRLDGRNLLLQNLRWHVGSGFSVHITGDIWLPTTPPSRPWLLPNFMLQCSHVSSLIDHSERAWRLTLLQSLFDSATIEVFIRLIKENNSAHSLRGNAKVVFDNIYEG</sequence>
<evidence type="ECO:0000313" key="2">
    <source>
        <dbReference type="Proteomes" id="UP001497516"/>
    </source>
</evidence>
<organism evidence="1 2">
    <name type="scientific">Linum trigynum</name>
    <dbReference type="NCBI Taxonomy" id="586398"/>
    <lineage>
        <taxon>Eukaryota</taxon>
        <taxon>Viridiplantae</taxon>
        <taxon>Streptophyta</taxon>
        <taxon>Embryophyta</taxon>
        <taxon>Tracheophyta</taxon>
        <taxon>Spermatophyta</taxon>
        <taxon>Magnoliopsida</taxon>
        <taxon>eudicotyledons</taxon>
        <taxon>Gunneridae</taxon>
        <taxon>Pentapetalae</taxon>
        <taxon>rosids</taxon>
        <taxon>fabids</taxon>
        <taxon>Malpighiales</taxon>
        <taxon>Linaceae</taxon>
        <taxon>Linum</taxon>
    </lineage>
</organism>
<evidence type="ECO:0000313" key="1">
    <source>
        <dbReference type="EMBL" id="CAL1383083.1"/>
    </source>
</evidence>
<accession>A0AAV2EBL3</accession>
<dbReference type="EMBL" id="OZ034817">
    <property type="protein sequence ID" value="CAL1383083.1"/>
    <property type="molecule type" value="Genomic_DNA"/>
</dbReference>
<reference evidence="1 2" key="1">
    <citation type="submission" date="2024-04" db="EMBL/GenBank/DDBJ databases">
        <authorList>
            <person name="Fracassetti M."/>
        </authorList>
    </citation>
    <scope>NUCLEOTIDE SEQUENCE [LARGE SCALE GENOMIC DNA]</scope>
</reference>
<dbReference type="Proteomes" id="UP001497516">
    <property type="component" value="Chromosome 4"/>
</dbReference>